<feature type="transmembrane region" description="Helical" evidence="6">
    <location>
        <begin position="334"/>
        <end position="355"/>
    </location>
</feature>
<evidence type="ECO:0000256" key="1">
    <source>
        <dbReference type="ARBA" id="ARBA00004651"/>
    </source>
</evidence>
<feature type="transmembrane region" description="Helical" evidence="6">
    <location>
        <begin position="82"/>
        <end position="105"/>
    </location>
</feature>
<feature type="transmembrane region" description="Helical" evidence="6">
    <location>
        <begin position="255"/>
        <end position="275"/>
    </location>
</feature>
<feature type="transmembrane region" description="Helical" evidence="6">
    <location>
        <begin position="151"/>
        <end position="173"/>
    </location>
</feature>
<sequence length="489" mass="55197">MKRPLKELFLHFFVYGIGSVAQSAVTFLLLPLLTNKLSTADFGVFSLIQMCGAIAATIFYFGISSALSRSYFDYELEKDRNIVFSTSFYLIVLGAILQVMCGFFFRNHLSEYLFGTAQWGDHIFWTLTGTAIAFVNQIFYNYMRFVKWSRIVSISGVLTLLLNIGISYFLLVYSSMGVMAPIMGALFSSLIIFIYLLYVCRGVLVAQINRPEIKILIMFGIPNMLASVAAMVMEWSNRFFLNKYLSVEDAGVYTVGARAASIISIILIAPFAQVWNPIMMENRTNEGKGAMFTKVTTYYMTIGVVGIIFCSLFFVEFLHAIIPKPDYYRGIQLTPILMLGVLINGLNNIVSAGLFYERKMQYLVYVYGVVAIVSTILNASLIPYFGYSAAAWAALLTYTLVPLLTYAVSKRFQAIDFEVKKVFLGVILCLCVVSFIGYLDFIPLLYRLLLKTSIFIGCVFFVWIFVFDSSEKSEVSKILRLRRIGDAHK</sequence>
<protein>
    <submittedName>
        <fullName evidence="7">Uncharacterized protein</fullName>
    </submittedName>
</protein>
<keyword evidence="3 6" id="KW-0812">Transmembrane</keyword>
<keyword evidence="5 6" id="KW-0472">Membrane</keyword>
<feature type="transmembrane region" description="Helical" evidence="6">
    <location>
        <begin position="362"/>
        <end position="385"/>
    </location>
</feature>
<evidence type="ECO:0000256" key="6">
    <source>
        <dbReference type="SAM" id="Phobius"/>
    </source>
</evidence>
<dbReference type="GO" id="GO:0005886">
    <property type="term" value="C:plasma membrane"/>
    <property type="evidence" value="ECO:0007669"/>
    <property type="project" value="UniProtKB-SubCell"/>
</dbReference>
<evidence type="ECO:0000256" key="4">
    <source>
        <dbReference type="ARBA" id="ARBA00022989"/>
    </source>
</evidence>
<dbReference type="InterPro" id="IPR002797">
    <property type="entry name" value="Polysacc_synth"/>
</dbReference>
<feature type="transmembrane region" description="Helical" evidence="6">
    <location>
        <begin position="179"/>
        <end position="204"/>
    </location>
</feature>
<feature type="transmembrane region" description="Helical" evidence="6">
    <location>
        <begin position="12"/>
        <end position="30"/>
    </location>
</feature>
<feature type="transmembrane region" description="Helical" evidence="6">
    <location>
        <begin position="42"/>
        <end position="61"/>
    </location>
</feature>
<keyword evidence="8" id="KW-1185">Reference proteome</keyword>
<evidence type="ECO:0000256" key="5">
    <source>
        <dbReference type="ARBA" id="ARBA00023136"/>
    </source>
</evidence>
<dbReference type="Pfam" id="PF01943">
    <property type="entry name" value="Polysacc_synt"/>
    <property type="match status" value="1"/>
</dbReference>
<dbReference type="RefSeq" id="WP_061835234.1">
    <property type="nucleotide sequence ID" value="NZ_LUKE01000002.1"/>
</dbReference>
<feature type="transmembrane region" description="Helical" evidence="6">
    <location>
        <begin position="421"/>
        <end position="439"/>
    </location>
</feature>
<dbReference type="PANTHER" id="PTHR30250">
    <property type="entry name" value="PST FAMILY PREDICTED COLANIC ACID TRANSPORTER"/>
    <property type="match status" value="1"/>
</dbReference>
<feature type="transmembrane region" description="Helical" evidence="6">
    <location>
        <begin position="296"/>
        <end position="322"/>
    </location>
</feature>
<name>A0A150WLZ5_BDEBC</name>
<reference evidence="7 8" key="1">
    <citation type="submission" date="2016-03" db="EMBL/GenBank/DDBJ databases">
        <authorList>
            <person name="Ploux O."/>
        </authorList>
    </citation>
    <scope>NUCLEOTIDE SEQUENCE [LARGE SCALE GENOMIC DNA]</scope>
    <source>
        <strain evidence="7 8">R0</strain>
    </source>
</reference>
<evidence type="ECO:0000313" key="8">
    <source>
        <dbReference type="Proteomes" id="UP000075320"/>
    </source>
</evidence>
<organism evidence="7 8">
    <name type="scientific">Bdellovibrio bacteriovorus</name>
    <dbReference type="NCBI Taxonomy" id="959"/>
    <lineage>
        <taxon>Bacteria</taxon>
        <taxon>Pseudomonadati</taxon>
        <taxon>Bdellovibrionota</taxon>
        <taxon>Bdellovibrionia</taxon>
        <taxon>Bdellovibrionales</taxon>
        <taxon>Pseudobdellovibrionaceae</taxon>
        <taxon>Bdellovibrio</taxon>
    </lineage>
</organism>
<dbReference type="OrthoDB" id="5471965at2"/>
<comment type="subcellular location">
    <subcellularLocation>
        <location evidence="1">Cell membrane</location>
        <topology evidence="1">Multi-pass membrane protein</topology>
    </subcellularLocation>
</comment>
<gene>
    <name evidence="7" type="ORF">AZI86_10970</name>
</gene>
<dbReference type="AlphaFoldDB" id="A0A150WLZ5"/>
<dbReference type="Proteomes" id="UP000075320">
    <property type="component" value="Unassembled WGS sequence"/>
</dbReference>
<dbReference type="InterPro" id="IPR050833">
    <property type="entry name" value="Poly_Biosynth_Transport"/>
</dbReference>
<feature type="transmembrane region" description="Helical" evidence="6">
    <location>
        <begin position="216"/>
        <end position="235"/>
    </location>
</feature>
<comment type="caution">
    <text evidence="7">The sequence shown here is derived from an EMBL/GenBank/DDBJ whole genome shotgun (WGS) entry which is preliminary data.</text>
</comment>
<feature type="transmembrane region" description="Helical" evidence="6">
    <location>
        <begin position="445"/>
        <end position="467"/>
    </location>
</feature>
<feature type="transmembrane region" description="Helical" evidence="6">
    <location>
        <begin position="117"/>
        <end position="139"/>
    </location>
</feature>
<evidence type="ECO:0000313" key="7">
    <source>
        <dbReference type="EMBL" id="KYG64723.1"/>
    </source>
</evidence>
<feature type="transmembrane region" description="Helical" evidence="6">
    <location>
        <begin position="391"/>
        <end position="409"/>
    </location>
</feature>
<dbReference type="EMBL" id="LUKE01000002">
    <property type="protein sequence ID" value="KYG64723.1"/>
    <property type="molecule type" value="Genomic_DNA"/>
</dbReference>
<accession>A0A150WLZ5</accession>
<proteinExistence type="predicted"/>
<evidence type="ECO:0000256" key="3">
    <source>
        <dbReference type="ARBA" id="ARBA00022692"/>
    </source>
</evidence>
<evidence type="ECO:0000256" key="2">
    <source>
        <dbReference type="ARBA" id="ARBA00022475"/>
    </source>
</evidence>
<keyword evidence="4 6" id="KW-1133">Transmembrane helix</keyword>
<keyword evidence="2" id="KW-1003">Cell membrane</keyword>
<dbReference type="PANTHER" id="PTHR30250:SF11">
    <property type="entry name" value="O-ANTIGEN TRANSPORTER-RELATED"/>
    <property type="match status" value="1"/>
</dbReference>